<sequence>MRCGRRLVCRLGNNAGRLAQDAQCDKRGVCGKSLLGQSKPLFELLPSLVLKGSHMNRTRFNQMTGVSRVESLESCGLQLLQDPRGARPSKRTN</sequence>
<comment type="caution">
    <text evidence="1">The sequence shown here is derived from an EMBL/GenBank/DDBJ whole genome shotgun (WGS) entry which is preliminary data.</text>
</comment>
<proteinExistence type="predicted"/>
<reference evidence="1 2" key="1">
    <citation type="journal article" date="2011" name="Cell">
        <title>The monarch butterfly genome yields insights into long-distance migration.</title>
        <authorList>
            <person name="Zhan S."/>
            <person name="Merlin C."/>
            <person name="Boore J.L."/>
            <person name="Reppert S.M."/>
        </authorList>
    </citation>
    <scope>NUCLEOTIDE SEQUENCE [LARGE SCALE GENOMIC DNA]</scope>
    <source>
        <strain evidence="1">F-2</strain>
    </source>
</reference>
<dbReference type="EMBL" id="AGBW02014124">
    <property type="protein sequence ID" value="OWR42238.1"/>
    <property type="molecule type" value="Genomic_DNA"/>
</dbReference>
<dbReference type="KEGG" id="dpl:KGM_203560"/>
<accession>A0A212EL89</accession>
<dbReference type="Proteomes" id="UP000007151">
    <property type="component" value="Unassembled WGS sequence"/>
</dbReference>
<protein>
    <submittedName>
        <fullName evidence="1">Uncharacterized protein</fullName>
    </submittedName>
</protein>
<organism evidence="1 2">
    <name type="scientific">Danaus plexippus plexippus</name>
    <dbReference type="NCBI Taxonomy" id="278856"/>
    <lineage>
        <taxon>Eukaryota</taxon>
        <taxon>Metazoa</taxon>
        <taxon>Ecdysozoa</taxon>
        <taxon>Arthropoda</taxon>
        <taxon>Hexapoda</taxon>
        <taxon>Insecta</taxon>
        <taxon>Pterygota</taxon>
        <taxon>Neoptera</taxon>
        <taxon>Endopterygota</taxon>
        <taxon>Lepidoptera</taxon>
        <taxon>Glossata</taxon>
        <taxon>Ditrysia</taxon>
        <taxon>Papilionoidea</taxon>
        <taxon>Nymphalidae</taxon>
        <taxon>Danainae</taxon>
        <taxon>Danaini</taxon>
        <taxon>Danaina</taxon>
        <taxon>Danaus</taxon>
        <taxon>Danaus</taxon>
    </lineage>
</organism>
<name>A0A212EL89_DANPL</name>
<dbReference type="AlphaFoldDB" id="A0A212EL89"/>
<gene>
    <name evidence="1" type="ORF">KGM_203560</name>
</gene>
<evidence type="ECO:0000313" key="2">
    <source>
        <dbReference type="Proteomes" id="UP000007151"/>
    </source>
</evidence>
<evidence type="ECO:0000313" key="1">
    <source>
        <dbReference type="EMBL" id="OWR42238.1"/>
    </source>
</evidence>
<keyword evidence="2" id="KW-1185">Reference proteome</keyword>
<dbReference type="InParanoid" id="A0A212EL89"/>